<name>A0A931MW49_9BACI</name>
<dbReference type="Proteomes" id="UP000614490">
    <property type="component" value="Unassembled WGS sequence"/>
</dbReference>
<protein>
    <submittedName>
        <fullName evidence="1">Uncharacterized protein</fullName>
    </submittedName>
</protein>
<dbReference type="EMBL" id="JADZSC010000003">
    <property type="protein sequence ID" value="MBH0231372.1"/>
    <property type="molecule type" value="Genomic_DNA"/>
</dbReference>
<proteinExistence type="predicted"/>
<sequence>MGLIGARNVDETFLWGIDAAFVLDRRGSGDIVTSCGGYEPFCHLAFGEWVEDIGRKYSHGEWRCTNGGSSDARIWASHGIQTVNLSVGYQWEHTDDECLDVDACYETVNVMMGVFEEARSLRGVLREVRIPRRRTSAS</sequence>
<accession>A0A931MW49</accession>
<organism evidence="1 2">
    <name type="scientific">Halobacillus yeomjeoni</name>
    <dbReference type="NCBI Taxonomy" id="311194"/>
    <lineage>
        <taxon>Bacteria</taxon>
        <taxon>Bacillati</taxon>
        <taxon>Bacillota</taxon>
        <taxon>Bacilli</taxon>
        <taxon>Bacillales</taxon>
        <taxon>Bacillaceae</taxon>
        <taxon>Halobacillus</taxon>
    </lineage>
</organism>
<comment type="caution">
    <text evidence="1">The sequence shown here is derived from an EMBL/GenBank/DDBJ whole genome shotgun (WGS) entry which is preliminary data.</text>
</comment>
<gene>
    <name evidence="1" type="ORF">H0267_14185</name>
</gene>
<evidence type="ECO:0000313" key="1">
    <source>
        <dbReference type="EMBL" id="MBH0231372.1"/>
    </source>
</evidence>
<keyword evidence="2" id="KW-1185">Reference proteome</keyword>
<reference evidence="1 2" key="1">
    <citation type="journal article" date="2005" name="Int. J. Syst. Evol. Microbiol.">
        <title>Halobacillus yeomjeoni sp. nov., isolated from a marine solar saltern in Korea.</title>
        <authorList>
            <person name="Yoon J.H."/>
            <person name="Kang S.J."/>
            <person name="Lee C.H."/>
            <person name="Oh H.W."/>
            <person name="Oh T.K."/>
        </authorList>
    </citation>
    <scope>NUCLEOTIDE SEQUENCE [LARGE SCALE GENOMIC DNA]</scope>
    <source>
        <strain evidence="1 2">KCTC 3957</strain>
    </source>
</reference>
<dbReference type="AlphaFoldDB" id="A0A931MW49"/>
<dbReference type="SUPFAM" id="SSF53187">
    <property type="entry name" value="Zn-dependent exopeptidases"/>
    <property type="match status" value="1"/>
</dbReference>
<evidence type="ECO:0000313" key="2">
    <source>
        <dbReference type="Proteomes" id="UP000614490"/>
    </source>
</evidence>
<dbReference type="Gene3D" id="3.40.630.10">
    <property type="entry name" value="Zn peptidases"/>
    <property type="match status" value="1"/>
</dbReference>